<evidence type="ECO:0000313" key="1">
    <source>
        <dbReference type="EMBL" id="CEG56106.1"/>
    </source>
</evidence>
<name>A0A098G294_9GAMM</name>
<dbReference type="KEGG" id="lfa:LFA_0654"/>
<dbReference type="Proteomes" id="UP000032430">
    <property type="component" value="Chromosome I"/>
</dbReference>
<keyword evidence="2" id="KW-1185">Reference proteome</keyword>
<organism evidence="1 2">
    <name type="scientific">Legionella fallonii LLAP-10</name>
    <dbReference type="NCBI Taxonomy" id="1212491"/>
    <lineage>
        <taxon>Bacteria</taxon>
        <taxon>Pseudomonadati</taxon>
        <taxon>Pseudomonadota</taxon>
        <taxon>Gammaproteobacteria</taxon>
        <taxon>Legionellales</taxon>
        <taxon>Legionellaceae</taxon>
        <taxon>Legionella</taxon>
    </lineage>
</organism>
<accession>A0A098G294</accession>
<gene>
    <name evidence="1" type="ORF">LFA_0654</name>
</gene>
<dbReference type="AlphaFoldDB" id="A0A098G294"/>
<sequence length="65" mass="7876">MDKMALNLRLAMPQDIKYLYENTELAQYRAANRFQLFFKTYRSHLVNWLEQLKNSDELCEPVLHL</sequence>
<dbReference type="STRING" id="1212491.LFA_0654"/>
<dbReference type="HOGENOM" id="CLU_2844451_0_0_6"/>
<proteinExistence type="predicted"/>
<protein>
    <submittedName>
        <fullName evidence="1">Uncharacterized protein</fullName>
    </submittedName>
</protein>
<dbReference type="EMBL" id="LN614827">
    <property type="protein sequence ID" value="CEG56106.1"/>
    <property type="molecule type" value="Genomic_DNA"/>
</dbReference>
<evidence type="ECO:0000313" key="2">
    <source>
        <dbReference type="Proteomes" id="UP000032430"/>
    </source>
</evidence>
<reference evidence="2" key="1">
    <citation type="submission" date="2014-09" db="EMBL/GenBank/DDBJ databases">
        <authorList>
            <person name="Gomez-Valero L."/>
        </authorList>
    </citation>
    <scope>NUCLEOTIDE SEQUENCE [LARGE SCALE GENOMIC DNA]</scope>
    <source>
        <strain evidence="2">ATCC700992</strain>
    </source>
</reference>